<dbReference type="STRING" id="1122991.GCA_000613445_03059"/>
<comment type="caution">
    <text evidence="1">The sequence shown here is derived from an EMBL/GenBank/DDBJ whole genome shotgun (WGS) entry which is preliminary data.</text>
</comment>
<sequence>MEPVIVDYSKEETEPSLGNYEEVLHINAARSMGIREYDRTYNVYDNNSRYLLMNWGWNGNSNSLEFSPNAEIWSAGGHNYRYNKRIYHHIRPINK</sequence>
<proteinExistence type="predicted"/>
<keyword evidence="2" id="KW-1185">Reference proteome</keyword>
<organism evidence="1 2">
    <name type="scientific">Hoylesella shahii DSM 15611 = JCM 12083</name>
    <dbReference type="NCBI Taxonomy" id="1122991"/>
    <lineage>
        <taxon>Bacteria</taxon>
        <taxon>Pseudomonadati</taxon>
        <taxon>Bacteroidota</taxon>
        <taxon>Bacteroidia</taxon>
        <taxon>Bacteroidales</taxon>
        <taxon>Prevotellaceae</taxon>
        <taxon>Hoylesella</taxon>
    </lineage>
</organism>
<dbReference type="Gene3D" id="3.90.70.50">
    <property type="entry name" value="Peptidase C10, streptopain"/>
    <property type="match status" value="1"/>
</dbReference>
<accession>A0A318IHH2</accession>
<gene>
    <name evidence="1" type="ORF">EJ73_00342</name>
</gene>
<name>A0A318IHH2_9BACT</name>
<dbReference type="EMBL" id="QJJX01000003">
    <property type="protein sequence ID" value="PXX24101.1"/>
    <property type="molecule type" value="Genomic_DNA"/>
</dbReference>
<evidence type="ECO:0000313" key="2">
    <source>
        <dbReference type="Proteomes" id="UP000248314"/>
    </source>
</evidence>
<dbReference type="Proteomes" id="UP000248314">
    <property type="component" value="Unassembled WGS sequence"/>
</dbReference>
<dbReference type="InterPro" id="IPR044934">
    <property type="entry name" value="Streptopain_sf"/>
</dbReference>
<protein>
    <submittedName>
        <fullName evidence="1">Uncharacterized protein</fullName>
    </submittedName>
</protein>
<reference evidence="1 2" key="1">
    <citation type="submission" date="2018-05" db="EMBL/GenBank/DDBJ databases">
        <title>Genomic Encyclopedia of Type Strains, Phase I: the one thousand microbial genomes (KMG-I) project.</title>
        <authorList>
            <person name="Kyrpides N."/>
        </authorList>
    </citation>
    <scope>NUCLEOTIDE SEQUENCE [LARGE SCALE GENOMIC DNA]</scope>
    <source>
        <strain evidence="1 2">DSM 15611</strain>
    </source>
</reference>
<evidence type="ECO:0000313" key="1">
    <source>
        <dbReference type="EMBL" id="PXX24101.1"/>
    </source>
</evidence>
<dbReference type="AlphaFoldDB" id="A0A318IHH2"/>